<keyword evidence="1" id="KW-0472">Membrane</keyword>
<keyword evidence="1" id="KW-1133">Transmembrane helix</keyword>
<organism evidence="2 3">
    <name type="scientific">Ancylostoma ceylanicum</name>
    <dbReference type="NCBI Taxonomy" id="53326"/>
    <lineage>
        <taxon>Eukaryota</taxon>
        <taxon>Metazoa</taxon>
        <taxon>Ecdysozoa</taxon>
        <taxon>Nematoda</taxon>
        <taxon>Chromadorea</taxon>
        <taxon>Rhabditida</taxon>
        <taxon>Rhabditina</taxon>
        <taxon>Rhabditomorpha</taxon>
        <taxon>Strongyloidea</taxon>
        <taxon>Ancylostomatidae</taxon>
        <taxon>Ancylostomatinae</taxon>
        <taxon>Ancylostoma</taxon>
    </lineage>
</organism>
<evidence type="ECO:0000313" key="2">
    <source>
        <dbReference type="EMBL" id="EPB78629.1"/>
    </source>
</evidence>
<dbReference type="AlphaFoldDB" id="A0A0D6M3D1"/>
<dbReference type="Proteomes" id="UP000054495">
    <property type="component" value="Unassembled WGS sequence"/>
</dbReference>
<proteinExistence type="predicted"/>
<gene>
    <name evidence="2" type="ORF">ANCCEY_02267</name>
</gene>
<feature type="transmembrane region" description="Helical" evidence="1">
    <location>
        <begin position="107"/>
        <end position="130"/>
    </location>
</feature>
<name>A0A0D6M3D1_9BILA</name>
<keyword evidence="3" id="KW-1185">Reference proteome</keyword>
<sequence>MALLVWSMAGASAGVTMRWSGLWPRRKMDQLQVPVSRPLQLNLNELEYSSPTGKPIYLEHSPGLSQKIKIPKKRYSYADPLERMDTPMFDKTETSQAKKGPSSAATVLTMAGLFVVGILLMMSGIIVLIAPAKNGSAASAGLATFAVESERVGVQFADWEANIFARTPGML</sequence>
<dbReference type="EMBL" id="KE124808">
    <property type="protein sequence ID" value="EPB78629.1"/>
    <property type="molecule type" value="Genomic_DNA"/>
</dbReference>
<evidence type="ECO:0000313" key="3">
    <source>
        <dbReference type="Proteomes" id="UP000054495"/>
    </source>
</evidence>
<keyword evidence="1" id="KW-0812">Transmembrane</keyword>
<evidence type="ECO:0000256" key="1">
    <source>
        <dbReference type="SAM" id="Phobius"/>
    </source>
</evidence>
<reference evidence="2 3" key="1">
    <citation type="submission" date="2013-05" db="EMBL/GenBank/DDBJ databases">
        <title>Draft genome of the parasitic nematode Anyclostoma ceylanicum.</title>
        <authorList>
            <person name="Mitreva M."/>
        </authorList>
    </citation>
    <scope>NUCLEOTIDE SEQUENCE [LARGE SCALE GENOMIC DNA]</scope>
</reference>
<accession>A0A0D6M3D1</accession>
<protein>
    <submittedName>
        <fullName evidence="2">Uncharacterized protein</fullName>
    </submittedName>
</protein>